<keyword evidence="4" id="KW-1185">Reference proteome</keyword>
<keyword evidence="3" id="KW-0489">Methyltransferase</keyword>
<name>A0A841BIX1_9ACTN</name>
<dbReference type="Proteomes" id="UP000587527">
    <property type="component" value="Unassembled WGS sequence"/>
</dbReference>
<dbReference type="InterPro" id="IPR029063">
    <property type="entry name" value="SAM-dependent_MTases_sf"/>
</dbReference>
<dbReference type="GO" id="GO:0032259">
    <property type="term" value="P:methylation"/>
    <property type="evidence" value="ECO:0007669"/>
    <property type="project" value="UniProtKB-KW"/>
</dbReference>
<keyword evidence="3" id="KW-0808">Transferase</keyword>
<feature type="domain" description="Methyltransferase" evidence="1">
    <location>
        <begin position="178"/>
        <end position="299"/>
    </location>
</feature>
<organism evidence="3 4">
    <name type="scientific">Allocatelliglobosispora scoriae</name>
    <dbReference type="NCBI Taxonomy" id="643052"/>
    <lineage>
        <taxon>Bacteria</taxon>
        <taxon>Bacillati</taxon>
        <taxon>Actinomycetota</taxon>
        <taxon>Actinomycetes</taxon>
        <taxon>Micromonosporales</taxon>
        <taxon>Micromonosporaceae</taxon>
        <taxon>Allocatelliglobosispora</taxon>
    </lineage>
</organism>
<feature type="domain" description="S-adenosylmethionine-dependent methyltransferase Rv2258c-like winged HTH" evidence="2">
    <location>
        <begin position="27"/>
        <end position="74"/>
    </location>
</feature>
<protein>
    <submittedName>
        <fullName evidence="3">SAM-dependent methyltransferase</fullName>
    </submittedName>
</protein>
<dbReference type="Pfam" id="PF13847">
    <property type="entry name" value="Methyltransf_31"/>
    <property type="match status" value="1"/>
</dbReference>
<accession>A0A841BIX1</accession>
<dbReference type="EMBL" id="JACHMN010000001">
    <property type="protein sequence ID" value="MBB5867003.1"/>
    <property type="molecule type" value="Genomic_DNA"/>
</dbReference>
<evidence type="ECO:0000313" key="3">
    <source>
        <dbReference type="EMBL" id="MBB5867003.1"/>
    </source>
</evidence>
<dbReference type="Pfam" id="PF21320">
    <property type="entry name" value="WHD_Rv2258c"/>
    <property type="match status" value="1"/>
</dbReference>
<dbReference type="RefSeq" id="WP_184831245.1">
    <property type="nucleotide sequence ID" value="NZ_JACHMN010000001.1"/>
</dbReference>
<dbReference type="InterPro" id="IPR048711">
    <property type="entry name" value="WHD_Rv2258c"/>
</dbReference>
<dbReference type="GO" id="GO:0008168">
    <property type="term" value="F:methyltransferase activity"/>
    <property type="evidence" value="ECO:0007669"/>
    <property type="project" value="UniProtKB-KW"/>
</dbReference>
<evidence type="ECO:0000259" key="1">
    <source>
        <dbReference type="Pfam" id="PF13847"/>
    </source>
</evidence>
<dbReference type="Gene3D" id="3.40.50.150">
    <property type="entry name" value="Vaccinia Virus protein VP39"/>
    <property type="match status" value="1"/>
</dbReference>
<reference evidence="3 4" key="1">
    <citation type="submission" date="2020-08" db="EMBL/GenBank/DDBJ databases">
        <title>Sequencing the genomes of 1000 actinobacteria strains.</title>
        <authorList>
            <person name="Klenk H.-P."/>
        </authorList>
    </citation>
    <scope>NUCLEOTIDE SEQUENCE [LARGE SCALE GENOMIC DNA]</scope>
    <source>
        <strain evidence="3 4">DSM 45362</strain>
    </source>
</reference>
<evidence type="ECO:0000259" key="2">
    <source>
        <dbReference type="Pfam" id="PF21320"/>
    </source>
</evidence>
<dbReference type="AlphaFoldDB" id="A0A841BIX1"/>
<evidence type="ECO:0000313" key="4">
    <source>
        <dbReference type="Proteomes" id="UP000587527"/>
    </source>
</evidence>
<comment type="caution">
    <text evidence="3">The sequence shown here is derived from an EMBL/GenBank/DDBJ whole genome shotgun (WGS) entry which is preliminary data.</text>
</comment>
<proteinExistence type="predicted"/>
<dbReference type="InterPro" id="IPR025714">
    <property type="entry name" value="Methyltranfer_dom"/>
</dbReference>
<dbReference type="CDD" id="cd02440">
    <property type="entry name" value="AdoMet_MTases"/>
    <property type="match status" value="1"/>
</dbReference>
<gene>
    <name evidence="3" type="ORF">F4553_000382</name>
</gene>
<sequence length="358" mass="37785">MGGSGVDDVAGRVLAAAVGGTEIANIYLGDRLGLYRVLADKGPLTSAELALAAGCDERYTREWLQGQVVSGFVGTTGDDLTVAEFALADGAREVFVDELSPSYMAPLGTAMASAGAMLPALLDAFRTGAGVPYSAYPAGVSAQAALNRPAYANDLIPTWLPAIPGLVERLSDAGQPAVVADLGCGAGWSTIEIARAYPHTRVTGYDGDPASIEEALRHAADEGLADRVAFHRHDLAEPLAQGGVDVAFMFECLHDMGYPDRVLRTARRALGDGGSLIVMDEAVDETLVPASDDIVQRFFANMSPLWCLPQGRDAADMDPVGTVMRPAKLRQLAEAAGFAGTEVLPIEHPFFRFYRLTT</sequence>
<dbReference type="PANTHER" id="PTHR45128:SF2">
    <property type="entry name" value="METHYLTRANSFERASE DOMAIN-CONTAINING PROTEIN"/>
    <property type="match status" value="1"/>
</dbReference>
<dbReference type="InterPro" id="IPR053173">
    <property type="entry name" value="SAM-binding_MTase"/>
</dbReference>
<dbReference type="PANTHER" id="PTHR45128">
    <property type="entry name" value="METHYLTRANSFERASE TYPE 11"/>
    <property type="match status" value="1"/>
</dbReference>
<dbReference type="SUPFAM" id="SSF53335">
    <property type="entry name" value="S-adenosyl-L-methionine-dependent methyltransferases"/>
    <property type="match status" value="1"/>
</dbReference>